<protein>
    <submittedName>
        <fullName evidence="1">Uncharacterized protein</fullName>
    </submittedName>
</protein>
<accession>A0A4U5PHI6</accession>
<dbReference type="Proteomes" id="UP000298663">
    <property type="component" value="Unassembled WGS sequence"/>
</dbReference>
<evidence type="ECO:0000313" key="1">
    <source>
        <dbReference type="EMBL" id="TKR96018.1"/>
    </source>
</evidence>
<dbReference type="EMBL" id="AZBU02000002">
    <property type="protein sequence ID" value="TKR96018.1"/>
    <property type="molecule type" value="Genomic_DNA"/>
</dbReference>
<gene>
    <name evidence="1" type="ORF">L596_010100</name>
</gene>
<name>A0A4U5PHI6_STECR</name>
<keyword evidence="2" id="KW-1185">Reference proteome</keyword>
<comment type="caution">
    <text evidence="1">The sequence shown here is derived from an EMBL/GenBank/DDBJ whole genome shotgun (WGS) entry which is preliminary data.</text>
</comment>
<proteinExistence type="predicted"/>
<sequence length="123" mass="14127">MDTLPDAFSDSAVHSILTNSASKLSEIPDLLCSNIGSTDRSKRRDFRLSLLEASDQSLHPENFNEEIATFMEDLKYYVYFHMLSTMDTFPYAFSDSDVHSLSTNQLKPLCFSLWPLKQLFYLL</sequence>
<dbReference type="AlphaFoldDB" id="A0A4U5PHI6"/>
<organism evidence="1 2">
    <name type="scientific">Steinernema carpocapsae</name>
    <name type="common">Entomopathogenic nematode</name>
    <dbReference type="NCBI Taxonomy" id="34508"/>
    <lineage>
        <taxon>Eukaryota</taxon>
        <taxon>Metazoa</taxon>
        <taxon>Ecdysozoa</taxon>
        <taxon>Nematoda</taxon>
        <taxon>Chromadorea</taxon>
        <taxon>Rhabditida</taxon>
        <taxon>Tylenchina</taxon>
        <taxon>Panagrolaimomorpha</taxon>
        <taxon>Strongyloidoidea</taxon>
        <taxon>Steinernematidae</taxon>
        <taxon>Steinernema</taxon>
    </lineage>
</organism>
<reference evidence="1 2" key="2">
    <citation type="journal article" date="2019" name="G3 (Bethesda)">
        <title>Hybrid Assembly of the Genome of the Entomopathogenic Nematode Steinernema carpocapsae Identifies the X-Chromosome.</title>
        <authorList>
            <person name="Serra L."/>
            <person name="Macchietto M."/>
            <person name="Macias-Munoz A."/>
            <person name="McGill C.J."/>
            <person name="Rodriguez I.M."/>
            <person name="Rodriguez B."/>
            <person name="Murad R."/>
            <person name="Mortazavi A."/>
        </authorList>
    </citation>
    <scope>NUCLEOTIDE SEQUENCE [LARGE SCALE GENOMIC DNA]</scope>
    <source>
        <strain evidence="1 2">ALL</strain>
    </source>
</reference>
<reference evidence="1 2" key="1">
    <citation type="journal article" date="2015" name="Genome Biol.">
        <title>Comparative genomics of Steinernema reveals deeply conserved gene regulatory networks.</title>
        <authorList>
            <person name="Dillman A.R."/>
            <person name="Macchietto M."/>
            <person name="Porter C.F."/>
            <person name="Rogers A."/>
            <person name="Williams B."/>
            <person name="Antoshechkin I."/>
            <person name="Lee M.M."/>
            <person name="Goodwin Z."/>
            <person name="Lu X."/>
            <person name="Lewis E.E."/>
            <person name="Goodrich-Blair H."/>
            <person name="Stock S.P."/>
            <person name="Adams B.J."/>
            <person name="Sternberg P.W."/>
            <person name="Mortazavi A."/>
        </authorList>
    </citation>
    <scope>NUCLEOTIDE SEQUENCE [LARGE SCALE GENOMIC DNA]</scope>
    <source>
        <strain evidence="1 2">ALL</strain>
    </source>
</reference>
<evidence type="ECO:0000313" key="2">
    <source>
        <dbReference type="Proteomes" id="UP000298663"/>
    </source>
</evidence>